<dbReference type="EMBL" id="BGPR01104763">
    <property type="protein sequence ID" value="GBM70781.1"/>
    <property type="molecule type" value="Genomic_DNA"/>
</dbReference>
<evidence type="ECO:0000313" key="3">
    <source>
        <dbReference type="EMBL" id="GBM70816.1"/>
    </source>
</evidence>
<dbReference type="EMBL" id="BGPR01104775">
    <property type="protein sequence ID" value="GBM70816.1"/>
    <property type="molecule type" value="Genomic_DNA"/>
</dbReference>
<comment type="caution">
    <text evidence="2">The sequence shown here is derived from an EMBL/GenBank/DDBJ whole genome shotgun (WGS) entry which is preliminary data.</text>
</comment>
<organism evidence="2 4">
    <name type="scientific">Araneus ventricosus</name>
    <name type="common">Orbweaver spider</name>
    <name type="synonym">Epeira ventricosa</name>
    <dbReference type="NCBI Taxonomy" id="182803"/>
    <lineage>
        <taxon>Eukaryota</taxon>
        <taxon>Metazoa</taxon>
        <taxon>Ecdysozoa</taxon>
        <taxon>Arthropoda</taxon>
        <taxon>Chelicerata</taxon>
        <taxon>Arachnida</taxon>
        <taxon>Araneae</taxon>
        <taxon>Araneomorphae</taxon>
        <taxon>Entelegynae</taxon>
        <taxon>Araneoidea</taxon>
        <taxon>Araneidae</taxon>
        <taxon>Araneus</taxon>
    </lineage>
</organism>
<proteinExistence type="predicted"/>
<gene>
    <name evidence="2" type="ORF">AVEN_104208_1</name>
    <name evidence="3" type="ORF">AVEN_92173_1</name>
</gene>
<feature type="region of interest" description="Disordered" evidence="1">
    <location>
        <begin position="137"/>
        <end position="157"/>
    </location>
</feature>
<dbReference type="Proteomes" id="UP000499080">
    <property type="component" value="Unassembled WGS sequence"/>
</dbReference>
<protein>
    <submittedName>
        <fullName evidence="2">Uncharacterized protein</fullName>
    </submittedName>
</protein>
<accession>A0A4Y2HZA6</accession>
<evidence type="ECO:0000313" key="4">
    <source>
        <dbReference type="Proteomes" id="UP000499080"/>
    </source>
</evidence>
<sequence length="176" mass="19686">MVAKFVAKVRNLGTAATRHSMLTPVKLPPQLCLKLHSVNYIISKLALCSNEGIIARDAMAFLMKPFLLRDPQPYLRLLSQVLHNVPPIGCGMEICERCLWESVALDLLPESHHSGLLLRAQSGSWCLERRVLQREREGESPRRLPQAAGETTDRGRSQRLSGLDYASRWACTSILA</sequence>
<name>A0A4Y2HZA6_ARAVE</name>
<keyword evidence="4" id="KW-1185">Reference proteome</keyword>
<evidence type="ECO:0000256" key="1">
    <source>
        <dbReference type="SAM" id="MobiDB-lite"/>
    </source>
</evidence>
<reference evidence="2 4" key="1">
    <citation type="journal article" date="2019" name="Sci. Rep.">
        <title>Orb-weaving spider Araneus ventricosus genome elucidates the spidroin gene catalogue.</title>
        <authorList>
            <person name="Kono N."/>
            <person name="Nakamura H."/>
            <person name="Ohtoshi R."/>
            <person name="Moran D.A.P."/>
            <person name="Shinohara A."/>
            <person name="Yoshida Y."/>
            <person name="Fujiwara M."/>
            <person name="Mori M."/>
            <person name="Tomita M."/>
            <person name="Arakawa K."/>
        </authorList>
    </citation>
    <scope>NUCLEOTIDE SEQUENCE [LARGE SCALE GENOMIC DNA]</scope>
</reference>
<evidence type="ECO:0000313" key="2">
    <source>
        <dbReference type="EMBL" id="GBM70781.1"/>
    </source>
</evidence>
<dbReference type="AlphaFoldDB" id="A0A4Y2HZA6"/>